<dbReference type="AlphaFoldDB" id="A0A7W9QGC8"/>
<comment type="caution">
    <text evidence="2">The sequence shown here is derived from an EMBL/GenBank/DDBJ whole genome shotgun (WGS) entry which is preliminary data.</text>
</comment>
<evidence type="ECO:0000259" key="1">
    <source>
        <dbReference type="Pfam" id="PF04149"/>
    </source>
</evidence>
<name>A0A7W9QGC8_9ACTN</name>
<dbReference type="EMBL" id="JACHJL010000018">
    <property type="protein sequence ID" value="MBB5938727.1"/>
    <property type="molecule type" value="Genomic_DNA"/>
</dbReference>
<proteinExistence type="predicted"/>
<protein>
    <recommendedName>
        <fullName evidence="1">DUF397 domain-containing protein</fullName>
    </recommendedName>
</protein>
<gene>
    <name evidence="2" type="ORF">FHS42_005818</name>
</gene>
<dbReference type="InterPro" id="IPR007278">
    <property type="entry name" value="DUF397"/>
</dbReference>
<evidence type="ECO:0000313" key="2">
    <source>
        <dbReference type="EMBL" id="MBB5938727.1"/>
    </source>
</evidence>
<reference evidence="2 3" key="1">
    <citation type="submission" date="2020-08" db="EMBL/GenBank/DDBJ databases">
        <title>Genomic Encyclopedia of Type Strains, Phase III (KMG-III): the genomes of soil and plant-associated and newly described type strains.</title>
        <authorList>
            <person name="Whitman W."/>
        </authorList>
    </citation>
    <scope>NUCLEOTIDE SEQUENCE [LARGE SCALE GENOMIC DNA]</scope>
    <source>
        <strain evidence="2 3">CECT 8305</strain>
    </source>
</reference>
<organism evidence="2 3">
    <name type="scientific">Streptomyces zagrosensis</name>
    <dbReference type="NCBI Taxonomy" id="1042984"/>
    <lineage>
        <taxon>Bacteria</taxon>
        <taxon>Bacillati</taxon>
        <taxon>Actinomycetota</taxon>
        <taxon>Actinomycetes</taxon>
        <taxon>Kitasatosporales</taxon>
        <taxon>Streptomycetaceae</taxon>
        <taxon>Streptomyces</taxon>
    </lineage>
</organism>
<evidence type="ECO:0000313" key="3">
    <source>
        <dbReference type="Proteomes" id="UP000588098"/>
    </source>
</evidence>
<dbReference type="Pfam" id="PF04149">
    <property type="entry name" value="DUF397"/>
    <property type="match status" value="1"/>
</dbReference>
<keyword evidence="3" id="KW-1185">Reference proteome</keyword>
<dbReference type="Proteomes" id="UP000588098">
    <property type="component" value="Unassembled WGS sequence"/>
</dbReference>
<accession>A0A7W9QGC8</accession>
<sequence>MQFVNGATASGIPGEWLKSSFSSGIGNCVEVTRLEQGDVAVRNSRFPDGPALVFTRAEMVAFAHGVKGSEFDQVLEM</sequence>
<feature type="domain" description="DUF397" evidence="1">
    <location>
        <begin position="15"/>
        <end position="67"/>
    </location>
</feature>